<organism evidence="2">
    <name type="scientific">Hexamita inflata</name>
    <dbReference type="NCBI Taxonomy" id="28002"/>
    <lineage>
        <taxon>Eukaryota</taxon>
        <taxon>Metamonada</taxon>
        <taxon>Diplomonadida</taxon>
        <taxon>Hexamitidae</taxon>
        <taxon>Hexamitinae</taxon>
        <taxon>Hexamita</taxon>
    </lineage>
</organism>
<keyword evidence="4" id="KW-1185">Reference proteome</keyword>
<reference evidence="2" key="1">
    <citation type="submission" date="2023-06" db="EMBL/GenBank/DDBJ databases">
        <authorList>
            <person name="Kurt Z."/>
        </authorList>
    </citation>
    <scope>NUCLEOTIDE SEQUENCE</scope>
</reference>
<evidence type="ECO:0000313" key="2">
    <source>
        <dbReference type="EMBL" id="CAI9923355.1"/>
    </source>
</evidence>
<reference evidence="3 4" key="2">
    <citation type="submission" date="2024-07" db="EMBL/GenBank/DDBJ databases">
        <authorList>
            <person name="Akdeniz Z."/>
        </authorList>
    </citation>
    <scope>NUCLEOTIDE SEQUENCE [LARGE SCALE GENOMIC DNA]</scope>
</reference>
<dbReference type="EMBL" id="CAXDID020000012">
    <property type="protein sequence ID" value="CAL5980627.1"/>
    <property type="molecule type" value="Genomic_DNA"/>
</dbReference>
<evidence type="ECO:0000256" key="1">
    <source>
        <dbReference type="SAM" id="Coils"/>
    </source>
</evidence>
<evidence type="ECO:0000313" key="4">
    <source>
        <dbReference type="Proteomes" id="UP001642409"/>
    </source>
</evidence>
<dbReference type="PANTHER" id="PTHR37028">
    <property type="entry name" value="UNNAMED PRODUCT-RELATED"/>
    <property type="match status" value="1"/>
</dbReference>
<keyword evidence="1" id="KW-0175">Coiled coil</keyword>
<sequence length="415" mass="49276">MKSIPVSSFKNHFAPQSSVYDRQVAKLAVTQKKILEEQQRKQQIKDEEELRETTFQPRINEVVFDQDFYSRQEYYQKKKEQKIQEMRNQQKKEQEFTFQPRINRTSEYILATRMHQQREPRKPSQDSDFTFQPEIGEFAKQLSFNEETYKRLYNTHGQYAVKAQQQTYESPPAIGNQQLLCERLHNYKAYYNAQHQKPTINFNATPDLILKRKNEQLLLSRRLRMATTTAKAPLAEPEYTFQPELNEVSKHLAINREPIVERLQTAQLEKEAKLQQLRMQKELKEIEECTFKPSINEFQGHQQDFMEKQQRLLDKRRNLEKELELKRIQKEEDEIRYVQEHCEGFKAKPIPDYGIKLFNNDSSQKKKIGEMLENGDGEMARELKRVGGGDLVVGSLAVDSVDKFVKRIREAKFMK</sequence>
<proteinExistence type="predicted"/>
<gene>
    <name evidence="2" type="ORF">HINF_LOCUS11000</name>
    <name evidence="3" type="ORF">HINF_LOCUS6267</name>
</gene>
<dbReference type="AlphaFoldDB" id="A0AA86NR82"/>
<comment type="caution">
    <text evidence="2">The sequence shown here is derived from an EMBL/GenBank/DDBJ whole genome shotgun (WGS) entry which is preliminary data.</text>
</comment>
<accession>A0AA86NR82</accession>
<name>A0AA86NR82_9EUKA</name>
<dbReference type="EMBL" id="CATOUU010000279">
    <property type="protein sequence ID" value="CAI9923355.1"/>
    <property type="molecule type" value="Genomic_DNA"/>
</dbReference>
<dbReference type="Proteomes" id="UP001642409">
    <property type="component" value="Unassembled WGS sequence"/>
</dbReference>
<dbReference type="PANTHER" id="PTHR37028:SF4">
    <property type="entry name" value="ALMS MOTIF DOMAIN-CONTAINING PROTEIN"/>
    <property type="match status" value="1"/>
</dbReference>
<protein>
    <submittedName>
        <fullName evidence="2">Uncharacterized protein</fullName>
    </submittedName>
</protein>
<evidence type="ECO:0000313" key="3">
    <source>
        <dbReference type="EMBL" id="CAL5980627.1"/>
    </source>
</evidence>
<feature type="coiled-coil region" evidence="1">
    <location>
        <begin position="260"/>
        <end position="336"/>
    </location>
</feature>